<dbReference type="EMBL" id="LHUR01000023">
    <property type="protein sequence ID" value="KOA19470.1"/>
    <property type="molecule type" value="Genomic_DNA"/>
</dbReference>
<evidence type="ECO:0000256" key="1">
    <source>
        <dbReference type="SAM" id="Phobius"/>
    </source>
</evidence>
<feature type="transmembrane region" description="Helical" evidence="1">
    <location>
        <begin position="12"/>
        <end position="30"/>
    </location>
</feature>
<organism evidence="2 3">
    <name type="scientific">Clostridium homopropionicum DSM 5847</name>
    <dbReference type="NCBI Taxonomy" id="1121318"/>
    <lineage>
        <taxon>Bacteria</taxon>
        <taxon>Bacillati</taxon>
        <taxon>Bacillota</taxon>
        <taxon>Clostridia</taxon>
        <taxon>Eubacteriales</taxon>
        <taxon>Clostridiaceae</taxon>
        <taxon>Clostridium</taxon>
    </lineage>
</organism>
<gene>
    <name evidence="2" type="ORF">CLHOM_20780</name>
</gene>
<name>A0A0L6Z925_9CLOT</name>
<dbReference type="AlphaFoldDB" id="A0A0L6Z925"/>
<evidence type="ECO:0000313" key="2">
    <source>
        <dbReference type="EMBL" id="KOA19470.1"/>
    </source>
</evidence>
<comment type="caution">
    <text evidence="2">The sequence shown here is derived from an EMBL/GenBank/DDBJ whole genome shotgun (WGS) entry which is preliminary data.</text>
</comment>
<accession>A0A0L6Z925</accession>
<dbReference type="Proteomes" id="UP000037043">
    <property type="component" value="Unassembled WGS sequence"/>
</dbReference>
<keyword evidence="1" id="KW-0472">Membrane</keyword>
<keyword evidence="3" id="KW-1185">Reference proteome</keyword>
<evidence type="ECO:0000313" key="3">
    <source>
        <dbReference type="Proteomes" id="UP000037043"/>
    </source>
</evidence>
<keyword evidence="1" id="KW-1133">Transmembrane helix</keyword>
<reference evidence="3" key="1">
    <citation type="submission" date="2015-08" db="EMBL/GenBank/DDBJ databases">
        <title>Genome sequence of the strict anaerobe Clostridium homopropionicum LuHBu1 (DSM 5847T).</title>
        <authorList>
            <person name="Poehlein A."/>
            <person name="Beck M."/>
            <person name="Schiel-Bengelsdorf B."/>
            <person name="Bengelsdorf F.R."/>
            <person name="Daniel R."/>
            <person name="Duerre P."/>
        </authorList>
    </citation>
    <scope>NUCLEOTIDE SEQUENCE [LARGE SCALE GENOMIC DNA]</scope>
    <source>
        <strain evidence="3">DSM 5847</strain>
    </source>
</reference>
<sequence length="67" mass="8170">MVKRKMNIIFNILIPTAVGFTTFFLIYYLYQKMFFEYRWLAVIPLAIVTGYIIVENRREWKMIKQQG</sequence>
<keyword evidence="1" id="KW-0812">Transmembrane</keyword>
<protein>
    <submittedName>
        <fullName evidence="2">Uncharacterized protein</fullName>
    </submittedName>
</protein>
<dbReference type="PATRIC" id="fig|1121318.3.peg.2095"/>
<feature type="transmembrane region" description="Helical" evidence="1">
    <location>
        <begin position="36"/>
        <end position="54"/>
    </location>
</feature>
<dbReference type="RefSeq" id="WP_052221616.1">
    <property type="nucleotide sequence ID" value="NZ_LHUR01000023.1"/>
</dbReference>
<proteinExistence type="predicted"/>